<evidence type="ECO:0000313" key="1">
    <source>
        <dbReference type="EMBL" id="GKT48731.1"/>
    </source>
</evidence>
<dbReference type="Proteomes" id="UP001055115">
    <property type="component" value="Unassembled WGS sequence"/>
</dbReference>
<gene>
    <name evidence="1" type="ORF">ColSpa_08912</name>
</gene>
<dbReference type="RefSeq" id="XP_049131081.1">
    <property type="nucleotide sequence ID" value="XM_049275124.1"/>
</dbReference>
<dbReference type="EMBL" id="BQXU01000025">
    <property type="protein sequence ID" value="GKT48731.1"/>
    <property type="molecule type" value="Genomic_DNA"/>
</dbReference>
<organism evidence="1 2">
    <name type="scientific">Colletotrichum spaethianum</name>
    <dbReference type="NCBI Taxonomy" id="700344"/>
    <lineage>
        <taxon>Eukaryota</taxon>
        <taxon>Fungi</taxon>
        <taxon>Dikarya</taxon>
        <taxon>Ascomycota</taxon>
        <taxon>Pezizomycotina</taxon>
        <taxon>Sordariomycetes</taxon>
        <taxon>Hypocreomycetidae</taxon>
        <taxon>Glomerellales</taxon>
        <taxon>Glomerellaceae</taxon>
        <taxon>Colletotrichum</taxon>
        <taxon>Colletotrichum spaethianum species complex</taxon>
    </lineage>
</organism>
<reference evidence="1 2" key="1">
    <citation type="submission" date="2022-03" db="EMBL/GenBank/DDBJ databases">
        <title>Genome data of Colletotrichum spp.</title>
        <authorList>
            <person name="Utami Y.D."/>
            <person name="Hiruma K."/>
        </authorList>
    </citation>
    <scope>NUCLEOTIDE SEQUENCE [LARGE SCALE GENOMIC DNA]</scope>
    <source>
        <strain evidence="1 2">MAFF 239500</strain>
    </source>
</reference>
<keyword evidence="2" id="KW-1185">Reference proteome</keyword>
<evidence type="ECO:0000313" key="2">
    <source>
        <dbReference type="Proteomes" id="UP001055115"/>
    </source>
</evidence>
<dbReference type="AlphaFoldDB" id="A0AA37PAQ8"/>
<comment type="caution">
    <text evidence="1">The sequence shown here is derived from an EMBL/GenBank/DDBJ whole genome shotgun (WGS) entry which is preliminary data.</text>
</comment>
<accession>A0AA37PAQ8</accession>
<dbReference type="GeneID" id="73329714"/>
<protein>
    <submittedName>
        <fullName evidence="1">Uncharacterized protein</fullName>
    </submittedName>
</protein>
<name>A0AA37PAQ8_9PEZI</name>
<proteinExistence type="predicted"/>
<sequence length="117" mass="12480">MSGRPPEFGTTITIVGGAYPNITKNRYSRWFQSMGSTKLKLSNLRELKVKASDSIEMEGSNIGEGTVTGMAIKCDTVTTISVRDDTLTPPVKSKMAVMERNLSGASSSIGSSCVAEI</sequence>